<comment type="caution">
    <text evidence="1">The sequence shown here is derived from an EMBL/GenBank/DDBJ whole genome shotgun (WGS) entry which is preliminary data.</text>
</comment>
<organism evidence="1 2">
    <name type="scientific">Meristemomyces frigidus</name>
    <dbReference type="NCBI Taxonomy" id="1508187"/>
    <lineage>
        <taxon>Eukaryota</taxon>
        <taxon>Fungi</taxon>
        <taxon>Dikarya</taxon>
        <taxon>Ascomycota</taxon>
        <taxon>Pezizomycotina</taxon>
        <taxon>Dothideomycetes</taxon>
        <taxon>Dothideomycetidae</taxon>
        <taxon>Mycosphaerellales</taxon>
        <taxon>Teratosphaeriaceae</taxon>
        <taxon>Meristemomyces</taxon>
    </lineage>
</organism>
<name>A0AAN7TFQ3_9PEZI</name>
<dbReference type="EMBL" id="JAVRRL010000030">
    <property type="protein sequence ID" value="KAK5112478.1"/>
    <property type="molecule type" value="Genomic_DNA"/>
</dbReference>
<dbReference type="Proteomes" id="UP001310890">
    <property type="component" value="Unassembled WGS sequence"/>
</dbReference>
<proteinExistence type="predicted"/>
<dbReference type="AlphaFoldDB" id="A0AAN7TFQ3"/>
<sequence>MQSFLSTYSSQGRPGPKHFRLLLLGPTSPIKSWIQYSNHDSLAYSAMEIVHATGCGHIRKNLMETAALYETTEGVPIRALLGNSDVQQDLFKQLVEGQVTWTEGEHYPVCLTITNFGAGVDAFADFNFEYVFRMFRNQCNDCSIANDPDWVARVLLGHLGLNYGGFRLGVDLLSPLAYYDEEHWRRSWPDVYEAPRYWFFDVWFFHPGSKGCEDVMVSAVAQTERGLPCVVLRDPSHGLSYPSMQDTSLESDVHVMVDLYKTFGETKKHEVVVNATALFESVVDRIVVTRKARGGLALPFLVRLYARRDYSFLDSRTAVGCWRGRMAAIAKTFTSTGEIPAASPAALVPAFLAPARPDGPLLLGDDALRYGSWGVQMA</sequence>
<evidence type="ECO:0000313" key="1">
    <source>
        <dbReference type="EMBL" id="KAK5112478.1"/>
    </source>
</evidence>
<evidence type="ECO:0000313" key="2">
    <source>
        <dbReference type="Proteomes" id="UP001310890"/>
    </source>
</evidence>
<protein>
    <submittedName>
        <fullName evidence="1">Uncharacterized protein</fullName>
    </submittedName>
</protein>
<reference evidence="1" key="1">
    <citation type="submission" date="2023-08" db="EMBL/GenBank/DDBJ databases">
        <title>Black Yeasts Isolated from many extreme environments.</title>
        <authorList>
            <person name="Coleine C."/>
            <person name="Stajich J.E."/>
            <person name="Selbmann L."/>
        </authorList>
    </citation>
    <scope>NUCLEOTIDE SEQUENCE</scope>
    <source>
        <strain evidence="1">CCFEE 5401</strain>
    </source>
</reference>
<gene>
    <name evidence="1" type="ORF">LTR62_004235</name>
</gene>
<accession>A0AAN7TFQ3</accession>